<sequence length="1817" mass="187358">MSETNTSTRSALVDELAAILPGIAEAVAAEAEAIEAEALRRDRAEYEAAFAAAEKALEAVAALPQGGFVAEDLAAIRTRHLTEADRLASGSPPAFPRALEALAGVAAACAAPRALAERHAACLLLHEAALAEVAALTDPLVKPDRASIEQELIGEAATAAAVRDHGTAEALLSQVGPRVAAAQRVVARQASFAKALEAAKQAVAALVAEVIRADRENIETALIGKAEDAAARRDFNAAEALLRQVAPACLLAQGVATRHGLHAAALATARQALATLIEPVIQTDKAAIETTLLDAAVKEAAARRYDAADGLLAQVADRVAAAKALAAQAAEFDAKLKALKARLALITDPVAAPEVTKVRESCIVPAEAAAALPGRDYAGAIAALGPAAALCDLAELHVRRYAAGLLVAEQAFAACETRFTDWSNGRGWPGMSGGADAIGITDVMATVKQETITAAKAHAVGGRYAEAMRLLEAVAARLKPVRAQVEAFIAFLIEKDDQITEHNAAFNAAPIPEIGTAFGNLIASHYTVAVDAAKLGEYAGATKLVAGWRKPRQAIEAVAAKWNIAEAARGTLTLACIADESDRVWDELMVPAAQDIAADALAAATKKLDDAIAQCPRILAYGTALDAAEAAMNGGAGMYDDAETDLRDRLITPAEALAQGWDYPGGTAMLRKVPAAAADARTFFTEVDATHQANQAAQTAVSQITADPDAAVAAIEALLPPLESHTEATRLTDAIEQMRELIDEAKEIIAKVDLNDVVAQVELAPAQAKLGEAGDLAVAIRAALNNWSAFIKRHQELTQRRNAIDAVAAPEKAALKTNFLDAAMSGFDQDDPAPSLDLLARGEAECTKVEELARLALAYQAALGTANTDLATLGDPFLVPDKAQIKVDTIDVAAAEAIARRFQPAIDALQPLAAACALARDILAQQALYEPQRVELQRLYDMAANNLAYATTTGGLPARADLNAAQAEILTQHLQAAAAAVAGRGLGAPALAAMQRAVGLVKAGQVKANAAVEESYRYAVAAQNRATAQLALDALKGHKGKAEVAVEIAGFDQAMAHATQLEAAGQNTAAARIYMEVGWDCAGATRIADSAGAYADARDAAVARIATCQGKVDGLAPPSALIAARLATLQAETVTQAAAQAKARDYAPAMALLATVEARCVAVEALVTAEEQYHPALVAAEQELAKLTGPATLPEATRITEQFIAPAKAAVARLEHAPAMALLGKVAAAVAAASAIAAGAGEAQAARDTAAGDLAGPLPGAISAVEALLAPLLAHDQAAAIKDLTDPIADAIAAARVEPPPADAAPRLTEAADACVAARLAAERHAAFAKALAGAEAAAKALTDPLVAADGAAIATRHTEPAKALAAAPGRDFAGAMAQLDLALAAAAAAKAILARDADFQIALAKAQALLDGLNALKPAKDPVIGDAAEAIQTQKLDAAKALAGLPQRDHAGAEALLAGIAAACKTLALQKKAAGGGVPDELEIKALIDEPGGAKQLDAMVATLPDTTPRGVVEALIRLRFDLDSFQNLDAGGGAKDAALGKSKSLKKIYALLAMVPDSHTRDNPSLDRIERYGGEASLPENVKRGSYFAGGDKKVVLSCGRATDADPHPLDGVALALPEVEPECEMVPDSEVPAPKYFDWTTLHEVGHAIDDKKRFMQGKAGDGAFGGWQVHGRDVMPVAKAVAKACSFEGPAAEAYLAAYLLGGKPAVPTAPMGRDAGDWASSAAKAAAWCDAIRVDQELWENGGATAAHAVDGRVYHEAYAGSWVSYDLAARTKGITGYQFRAPGEWLSELYAAFHSGKLKKSHPAAGWLETL</sequence>
<gene>
    <name evidence="2" type="ORF">H7965_09915</name>
</gene>
<dbReference type="Proteomes" id="UP000600101">
    <property type="component" value="Unassembled WGS sequence"/>
</dbReference>
<name>A0A9X0QXZ4_9PROT</name>
<keyword evidence="1" id="KW-0175">Coiled coil</keyword>
<organism evidence="2 3">
    <name type="scientific">Siccirubricoccus deserti</name>
    <dbReference type="NCBI Taxonomy" id="2013562"/>
    <lineage>
        <taxon>Bacteria</taxon>
        <taxon>Pseudomonadati</taxon>
        <taxon>Pseudomonadota</taxon>
        <taxon>Alphaproteobacteria</taxon>
        <taxon>Acetobacterales</taxon>
        <taxon>Roseomonadaceae</taxon>
        <taxon>Siccirubricoccus</taxon>
    </lineage>
</organism>
<evidence type="ECO:0000313" key="3">
    <source>
        <dbReference type="Proteomes" id="UP000600101"/>
    </source>
</evidence>
<dbReference type="EMBL" id="JACOMF010000009">
    <property type="protein sequence ID" value="MBC4015645.1"/>
    <property type="molecule type" value="Genomic_DNA"/>
</dbReference>
<accession>A0A9X0QXZ4</accession>
<protein>
    <submittedName>
        <fullName evidence="2">Uncharacterized protein</fullName>
    </submittedName>
</protein>
<feature type="coiled-coil region" evidence="1">
    <location>
        <begin position="29"/>
        <end position="56"/>
    </location>
</feature>
<comment type="caution">
    <text evidence="2">The sequence shown here is derived from an EMBL/GenBank/DDBJ whole genome shotgun (WGS) entry which is preliminary data.</text>
</comment>
<reference evidence="2" key="1">
    <citation type="submission" date="2020-08" db="EMBL/GenBank/DDBJ databases">
        <authorList>
            <person name="Hu Y."/>
            <person name="Nguyen S.V."/>
            <person name="Li F."/>
            <person name="Fanning S."/>
        </authorList>
    </citation>
    <scope>NUCLEOTIDE SEQUENCE</scope>
    <source>
        <strain evidence="2">SYSU D8009</strain>
    </source>
</reference>
<dbReference type="RefSeq" id="WP_186770423.1">
    <property type="nucleotide sequence ID" value="NZ_JACOMF010000009.1"/>
</dbReference>
<keyword evidence="3" id="KW-1185">Reference proteome</keyword>
<evidence type="ECO:0000256" key="1">
    <source>
        <dbReference type="SAM" id="Coils"/>
    </source>
</evidence>
<proteinExistence type="predicted"/>
<feature type="coiled-coil region" evidence="1">
    <location>
        <begin position="728"/>
        <end position="755"/>
    </location>
</feature>
<evidence type="ECO:0000313" key="2">
    <source>
        <dbReference type="EMBL" id="MBC4015645.1"/>
    </source>
</evidence>